<evidence type="ECO:0000256" key="3">
    <source>
        <dbReference type="ARBA" id="ARBA00022777"/>
    </source>
</evidence>
<organism evidence="7 8">
    <name type="scientific">Mesoterricola silvestris</name>
    <dbReference type="NCBI Taxonomy" id="2927979"/>
    <lineage>
        <taxon>Bacteria</taxon>
        <taxon>Pseudomonadati</taxon>
        <taxon>Acidobacteriota</taxon>
        <taxon>Holophagae</taxon>
        <taxon>Holophagales</taxon>
        <taxon>Holophagaceae</taxon>
        <taxon>Mesoterricola</taxon>
    </lineage>
</organism>
<dbReference type="PANTHER" id="PTHR43289">
    <property type="entry name" value="MITOGEN-ACTIVATED PROTEIN KINASE KINASE KINASE 20-RELATED"/>
    <property type="match status" value="1"/>
</dbReference>
<dbReference type="Pfam" id="PF00069">
    <property type="entry name" value="Pkinase"/>
    <property type="match status" value="1"/>
</dbReference>
<reference evidence="8" key="1">
    <citation type="journal article" date="2023" name="Int. J. Syst. Evol. Microbiol.">
        <title>Mesoterricola silvestris gen. nov., sp. nov., Mesoterricola sediminis sp. nov., Geothrix oryzae sp. nov., Geothrix edaphica sp. nov., Geothrix rubra sp. nov., and Geothrix limicola sp. nov., six novel members of Acidobacteriota isolated from soils.</title>
        <authorList>
            <person name="Itoh H."/>
            <person name="Sugisawa Y."/>
            <person name="Mise K."/>
            <person name="Xu Z."/>
            <person name="Kuniyasu M."/>
            <person name="Ushijima N."/>
            <person name="Kawano K."/>
            <person name="Kobayashi E."/>
            <person name="Shiratori Y."/>
            <person name="Masuda Y."/>
            <person name="Senoo K."/>
        </authorList>
    </citation>
    <scope>NUCLEOTIDE SEQUENCE [LARGE SCALE GENOMIC DNA]</scope>
    <source>
        <strain evidence="8">W79</strain>
    </source>
</reference>
<evidence type="ECO:0000259" key="6">
    <source>
        <dbReference type="PROSITE" id="PS50011"/>
    </source>
</evidence>
<gene>
    <name evidence="7" type="ORF">METEAL_03410</name>
</gene>
<evidence type="ECO:0000256" key="5">
    <source>
        <dbReference type="PROSITE-ProRule" id="PRU10141"/>
    </source>
</evidence>
<dbReference type="GO" id="GO:0005524">
    <property type="term" value="F:ATP binding"/>
    <property type="evidence" value="ECO:0007669"/>
    <property type="project" value="UniProtKB-UniRule"/>
</dbReference>
<dbReference type="InterPro" id="IPR011989">
    <property type="entry name" value="ARM-like"/>
</dbReference>
<sequence length="476" mass="51182">MNLALPKRAGGARVLERLGEGGMAVVHRAEDPFRPGRALAVKFLKAEASSDPELVLRFLREGEVLRRLSHPNLVEVFDFGRAGSTPFILMELLPGGDVKRCYGEAPARILRRLLPVAGALRAAHEAGVIHRDLKPSNLLFDAVGNLKVTDFGVCLWEGGEGTRVTRSQMVVGTLGYMAPEQHGDPRNVDGRCDVYALGSILYEFTTGRPYSQVQLPPALVRTGFPPRMARILMQALAPDPARRIPSMEALAAEWEEWLQSAESAGWGDQPLPGFRVEDRDQETVSRVKRHAEEEPGSRLGPYLDGLRTGGVGSRRAAAEGLQNAVVAGDEAFLLAELDQAPEAMRFALCAALGAVGTPAAIPALLALLGDPFAQREGAEAASLIAQRAGQPGLVLPHLREPGLGSPWRWVPRARLADAAWAAALVQDWASLNAPLRLQALEAAGLLPAKARASLKAHLKPALERAGGQVQKLWEGL</sequence>
<dbReference type="GO" id="GO:0004674">
    <property type="term" value="F:protein serine/threonine kinase activity"/>
    <property type="evidence" value="ECO:0007669"/>
    <property type="project" value="TreeGrafter"/>
</dbReference>
<dbReference type="SMART" id="SM00220">
    <property type="entry name" value="S_TKc"/>
    <property type="match status" value="1"/>
</dbReference>
<keyword evidence="3" id="KW-0418">Kinase</keyword>
<keyword evidence="1" id="KW-0808">Transferase</keyword>
<dbReference type="InterPro" id="IPR011009">
    <property type="entry name" value="Kinase-like_dom_sf"/>
</dbReference>
<evidence type="ECO:0000313" key="7">
    <source>
        <dbReference type="EMBL" id="BDU71167.1"/>
    </source>
</evidence>
<dbReference type="PROSITE" id="PS00107">
    <property type="entry name" value="PROTEIN_KINASE_ATP"/>
    <property type="match status" value="1"/>
</dbReference>
<dbReference type="CDD" id="cd14014">
    <property type="entry name" value="STKc_PknB_like"/>
    <property type="match status" value="1"/>
</dbReference>
<evidence type="ECO:0000313" key="8">
    <source>
        <dbReference type="Proteomes" id="UP001238179"/>
    </source>
</evidence>
<dbReference type="Gene3D" id="1.10.510.10">
    <property type="entry name" value="Transferase(Phosphotransferase) domain 1"/>
    <property type="match status" value="1"/>
</dbReference>
<evidence type="ECO:0000256" key="1">
    <source>
        <dbReference type="ARBA" id="ARBA00022679"/>
    </source>
</evidence>
<dbReference type="InterPro" id="IPR004155">
    <property type="entry name" value="PBS_lyase_HEAT"/>
</dbReference>
<dbReference type="InterPro" id="IPR017441">
    <property type="entry name" value="Protein_kinase_ATP_BS"/>
</dbReference>
<dbReference type="InterPro" id="IPR008271">
    <property type="entry name" value="Ser/Thr_kinase_AS"/>
</dbReference>
<dbReference type="SUPFAM" id="SSF56112">
    <property type="entry name" value="Protein kinase-like (PK-like)"/>
    <property type="match status" value="1"/>
</dbReference>
<dbReference type="Gene3D" id="1.25.10.10">
    <property type="entry name" value="Leucine-rich Repeat Variant"/>
    <property type="match status" value="1"/>
</dbReference>
<dbReference type="SMART" id="SM00567">
    <property type="entry name" value="EZ_HEAT"/>
    <property type="match status" value="1"/>
</dbReference>
<accession>A0AA48K8B7</accession>
<keyword evidence="2 5" id="KW-0547">Nucleotide-binding</keyword>
<feature type="domain" description="Protein kinase" evidence="6">
    <location>
        <begin position="12"/>
        <end position="258"/>
    </location>
</feature>
<dbReference type="InterPro" id="IPR000719">
    <property type="entry name" value="Prot_kinase_dom"/>
</dbReference>
<dbReference type="Gene3D" id="3.30.200.20">
    <property type="entry name" value="Phosphorylase Kinase, domain 1"/>
    <property type="match status" value="1"/>
</dbReference>
<name>A0AA48K8B7_9BACT</name>
<dbReference type="PANTHER" id="PTHR43289:SF6">
    <property type="entry name" value="SERINE_THREONINE-PROTEIN KINASE NEKL-3"/>
    <property type="match status" value="1"/>
</dbReference>
<feature type="binding site" evidence="5">
    <location>
        <position position="42"/>
    </location>
    <ligand>
        <name>ATP</name>
        <dbReference type="ChEBI" id="CHEBI:30616"/>
    </ligand>
</feature>
<dbReference type="RefSeq" id="WP_316414052.1">
    <property type="nucleotide sequence ID" value="NZ_AP027080.1"/>
</dbReference>
<proteinExistence type="predicted"/>
<evidence type="ECO:0000256" key="2">
    <source>
        <dbReference type="ARBA" id="ARBA00022741"/>
    </source>
</evidence>
<keyword evidence="4 5" id="KW-0067">ATP-binding</keyword>
<dbReference type="Proteomes" id="UP001238179">
    <property type="component" value="Chromosome"/>
</dbReference>
<dbReference type="EMBL" id="AP027080">
    <property type="protein sequence ID" value="BDU71167.1"/>
    <property type="molecule type" value="Genomic_DNA"/>
</dbReference>
<dbReference type="KEGG" id="msil:METEAL_03410"/>
<dbReference type="AlphaFoldDB" id="A0AA48K8B7"/>
<dbReference type="PROSITE" id="PS50011">
    <property type="entry name" value="PROTEIN_KINASE_DOM"/>
    <property type="match status" value="1"/>
</dbReference>
<evidence type="ECO:0000256" key="4">
    <source>
        <dbReference type="ARBA" id="ARBA00022840"/>
    </source>
</evidence>
<keyword evidence="8" id="KW-1185">Reference proteome</keyword>
<protein>
    <recommendedName>
        <fullName evidence="6">Protein kinase domain-containing protein</fullName>
    </recommendedName>
</protein>
<dbReference type="PROSITE" id="PS00108">
    <property type="entry name" value="PROTEIN_KINASE_ST"/>
    <property type="match status" value="1"/>
</dbReference>